<sequence length="162" mass="18144">MASEGLPVFVRLVPIMTTTSSLWYAWDQYEQITLFRHAELRSLSNQLLPRYFTSFFNRGAPRVLALLMGTAFSCAAILRYSPAGVVHGSGAVPWYVGGLSLAVAHLAWAPSIFPLKNLIEKDAKEKNVTHIERWLRLHVWRSLTVDLGAWICCIVATVKTLS</sequence>
<name>A0A439DGD9_9PEZI</name>
<reference evidence="1 2" key="1">
    <citation type="submission" date="2018-12" db="EMBL/GenBank/DDBJ databases">
        <title>Draft genome sequence of Xylaria grammica IHI A82.</title>
        <authorList>
            <person name="Buettner E."/>
            <person name="Kellner H."/>
        </authorList>
    </citation>
    <scope>NUCLEOTIDE SEQUENCE [LARGE SCALE GENOMIC DNA]</scope>
    <source>
        <strain evidence="1 2">IHI A82</strain>
    </source>
</reference>
<evidence type="ECO:0000313" key="2">
    <source>
        <dbReference type="Proteomes" id="UP000286045"/>
    </source>
</evidence>
<keyword evidence="2" id="KW-1185">Reference proteome</keyword>
<gene>
    <name evidence="1" type="ORF">EKO27_g1635</name>
</gene>
<dbReference type="Proteomes" id="UP000286045">
    <property type="component" value="Unassembled WGS sequence"/>
</dbReference>
<accession>A0A439DGD9</accession>
<evidence type="ECO:0000313" key="1">
    <source>
        <dbReference type="EMBL" id="RWA13468.1"/>
    </source>
</evidence>
<evidence type="ECO:0008006" key="3">
    <source>
        <dbReference type="Google" id="ProtNLM"/>
    </source>
</evidence>
<dbReference type="AlphaFoldDB" id="A0A439DGD9"/>
<dbReference type="EMBL" id="RYZI01000026">
    <property type="protein sequence ID" value="RWA13468.1"/>
    <property type="molecule type" value="Genomic_DNA"/>
</dbReference>
<proteinExistence type="predicted"/>
<organism evidence="1 2">
    <name type="scientific">Xylaria grammica</name>
    <dbReference type="NCBI Taxonomy" id="363999"/>
    <lineage>
        <taxon>Eukaryota</taxon>
        <taxon>Fungi</taxon>
        <taxon>Dikarya</taxon>
        <taxon>Ascomycota</taxon>
        <taxon>Pezizomycotina</taxon>
        <taxon>Sordariomycetes</taxon>
        <taxon>Xylariomycetidae</taxon>
        <taxon>Xylariales</taxon>
        <taxon>Xylariaceae</taxon>
        <taxon>Xylaria</taxon>
    </lineage>
</organism>
<comment type="caution">
    <text evidence="1">The sequence shown here is derived from an EMBL/GenBank/DDBJ whole genome shotgun (WGS) entry which is preliminary data.</text>
</comment>
<dbReference type="STRING" id="363999.A0A439DGD9"/>
<protein>
    <recommendedName>
        <fullName evidence="3">DUF1772 domain-containing protein</fullName>
    </recommendedName>
</protein>